<keyword evidence="3" id="KW-0732">Signal</keyword>
<dbReference type="eggNOG" id="KOG2177">
    <property type="taxonomic scope" value="Eukaryota"/>
</dbReference>
<dbReference type="PANTHER" id="PTHR46388:SF2">
    <property type="entry name" value="NHL REPEAT-CONTAINING PROTEIN 2"/>
    <property type="match status" value="1"/>
</dbReference>
<feature type="repeat" description="NHL" evidence="2">
    <location>
        <begin position="658"/>
        <end position="689"/>
    </location>
</feature>
<dbReference type="PROSITE" id="PS51125">
    <property type="entry name" value="NHL"/>
    <property type="match status" value="4"/>
</dbReference>
<keyword evidence="1" id="KW-0677">Repeat</keyword>
<proteinExistence type="predicted"/>
<dbReference type="VEuPathDB" id="AmoebaDB:NAEGRDRAFT_66482"/>
<feature type="domain" description="Teneurin NHL" evidence="4">
    <location>
        <begin position="66"/>
        <end position="139"/>
    </location>
</feature>
<feature type="signal peptide" evidence="3">
    <location>
        <begin position="1"/>
        <end position="27"/>
    </location>
</feature>
<dbReference type="CDD" id="cd14953">
    <property type="entry name" value="NHL_like_1"/>
    <property type="match status" value="1"/>
</dbReference>
<dbReference type="RefSeq" id="XP_002678356.1">
    <property type="nucleotide sequence ID" value="XM_002678310.1"/>
</dbReference>
<keyword evidence="6" id="KW-1185">Reference proteome</keyword>
<dbReference type="SUPFAM" id="SSF63829">
    <property type="entry name" value="Calcium-dependent phosphotriesterase"/>
    <property type="match status" value="1"/>
</dbReference>
<dbReference type="PANTHER" id="PTHR46388">
    <property type="entry name" value="NHL REPEAT-CONTAINING PROTEIN 2"/>
    <property type="match status" value="1"/>
</dbReference>
<feature type="domain" description="Teneurin NHL" evidence="4">
    <location>
        <begin position="217"/>
        <end position="267"/>
    </location>
</feature>
<dbReference type="KEGG" id="ngr:NAEGRDRAFT_66482"/>
<dbReference type="OrthoDB" id="533095at2759"/>
<evidence type="ECO:0000313" key="6">
    <source>
        <dbReference type="Proteomes" id="UP000006671"/>
    </source>
</evidence>
<dbReference type="InterPro" id="IPR056822">
    <property type="entry name" value="TEN_NHL"/>
</dbReference>
<dbReference type="Pfam" id="PF25021">
    <property type="entry name" value="TEN_NHL"/>
    <property type="match status" value="2"/>
</dbReference>
<protein>
    <submittedName>
        <fullName evidence="5">Predicted protein</fullName>
    </submittedName>
</protein>
<dbReference type="AlphaFoldDB" id="D2VC86"/>
<dbReference type="eggNOG" id="KOG4659">
    <property type="taxonomic scope" value="Eukaryota"/>
</dbReference>
<sequence length="1017" mass="105286">MTAGSSSLLSFLFLFVICCSLIHQLSALSFNNISTIVGGGSFIGDGLISTNALLNYPSGMAMYNGDLLIADSFNHRIRKVSFSSSGVISTIAGIGSSSFSGDGGLAINAELNFPSGVAVHSNGDVYIADKSNHVIRKVSALNGKITTIAGIAGETELNKYSNSLATNTTLNSPQYLAVNSSTAEVIISDTNNNVIRKVYLNGTIVTIAGVYGSSGYSGDNGNAVSAKLFNPKGIIINSIGEIIFADSRNHRIRKISTNGKITTIAGTGTAGLSGDGGLATSAKLNYPNSVALGLNNEILIVDTLNHRIRKLFSNGTIISIAGNGTTQGFSGDGGNALNALLNLPNDVVMTLNGEYFISDFGNHRIRKVSNSGIISTIVGTSNFGNIIQGGSAYVLPTGNPIIYSTKYLAFADMRGKISQIDLTTRIVSSVISAPLPSAVGYKSKLHAMYLDSFLGSLATKITVVAGTGKLGGYAGDGGLATSARIQKPTSVVLNDQNLYIVDTLNHRIRKVSLTFGNITTIAGIGTAGFSGDGGLATKAKLNYPTHMAISASGEIFISDNGNQRIRKIATNGKISTIAGNGIVGFSGDNGLATKATFNSRNGIAVASNGDVYVADTRNHRIRKISVSNGFISTFAGNGSVAYQATFGGDGGLAVSAKLNLPYSVAINNATNEVYITDSGNHRIRKVSTSGIISTIVGTGSAGFSGDSGLAINAKLNLPYSISINALGELFISDQLNQRIRKVSTTNYITTIGGNGGIGFNGDGLSATSTQLKYPFGISASSTEVYFADSLNSRVRKISNGKITTIAGGIGDGLAATSAYLNSNSFTTTPSGEFIIADSNNNLIRKISTSGIISTIAGTGAATFGGDNANATIAKLNNPLNVAVSSSGEIFIADTNNHRIRKIFLNGTITTIAGNGTAGYSGDGLDSTKCQLNYPSAVAVSSGGEIFIVDTHNHRIRKIAIDGIISTIAGNGIAGFNGDGKLPINTQLNYPTGIVIASSGEAYISEEGNRRIRKIYLQ</sequence>
<evidence type="ECO:0000259" key="4">
    <source>
        <dbReference type="Pfam" id="PF25021"/>
    </source>
</evidence>
<evidence type="ECO:0000256" key="3">
    <source>
        <dbReference type="SAM" id="SignalP"/>
    </source>
</evidence>
<dbReference type="InterPro" id="IPR011042">
    <property type="entry name" value="6-blade_b-propeller_TolB-like"/>
</dbReference>
<dbReference type="STRING" id="5762.D2VC86"/>
<reference evidence="5 6" key="1">
    <citation type="journal article" date="2010" name="Cell">
        <title>The genome of Naegleria gruberi illuminates early eukaryotic versatility.</title>
        <authorList>
            <person name="Fritz-Laylin L.K."/>
            <person name="Prochnik S.E."/>
            <person name="Ginger M.L."/>
            <person name="Dacks J.B."/>
            <person name="Carpenter M.L."/>
            <person name="Field M.C."/>
            <person name="Kuo A."/>
            <person name="Paredez A."/>
            <person name="Chapman J."/>
            <person name="Pham J."/>
            <person name="Shu S."/>
            <person name="Neupane R."/>
            <person name="Cipriano M."/>
            <person name="Mancuso J."/>
            <person name="Tu H."/>
            <person name="Salamov A."/>
            <person name="Lindquist E."/>
            <person name="Shapiro H."/>
            <person name="Lucas S."/>
            <person name="Grigoriev I.V."/>
            <person name="Cande W.Z."/>
            <person name="Fulton C."/>
            <person name="Rokhsar D.S."/>
            <person name="Dawson S.C."/>
        </authorList>
    </citation>
    <scope>NUCLEOTIDE SEQUENCE [LARGE SCALE GENOMIC DNA]</scope>
    <source>
        <strain evidence="5 6">NEG-M</strain>
    </source>
</reference>
<dbReference type="Proteomes" id="UP000006671">
    <property type="component" value="Unassembled WGS sequence"/>
</dbReference>
<feature type="chain" id="PRO_5003037448" evidence="3">
    <location>
        <begin position="28"/>
        <end position="1017"/>
    </location>
</feature>
<feature type="repeat" description="NHL" evidence="2">
    <location>
        <begin position="601"/>
        <end position="627"/>
    </location>
</feature>
<dbReference type="SUPFAM" id="SSF101898">
    <property type="entry name" value="NHL repeat"/>
    <property type="match status" value="2"/>
</dbReference>
<name>D2VC86_NAEGR</name>
<dbReference type="InParanoid" id="D2VC86"/>
<evidence type="ECO:0000256" key="2">
    <source>
        <dbReference type="PROSITE-ProRule" id="PRU00504"/>
    </source>
</evidence>
<organism evidence="6">
    <name type="scientific">Naegleria gruberi</name>
    <name type="common">Amoeba</name>
    <dbReference type="NCBI Taxonomy" id="5762"/>
    <lineage>
        <taxon>Eukaryota</taxon>
        <taxon>Discoba</taxon>
        <taxon>Heterolobosea</taxon>
        <taxon>Tetramitia</taxon>
        <taxon>Eutetramitia</taxon>
        <taxon>Vahlkampfiidae</taxon>
        <taxon>Naegleria</taxon>
    </lineage>
</organism>
<evidence type="ECO:0000313" key="5">
    <source>
        <dbReference type="EMBL" id="EFC45612.1"/>
    </source>
</evidence>
<dbReference type="GeneID" id="8857229"/>
<dbReference type="Gene3D" id="2.120.10.30">
    <property type="entry name" value="TolB, C-terminal domain"/>
    <property type="match status" value="9"/>
</dbReference>
<accession>D2VC86</accession>
<feature type="repeat" description="NHL" evidence="2">
    <location>
        <begin position="110"/>
        <end position="141"/>
    </location>
</feature>
<gene>
    <name evidence="5" type="ORF">NAEGRDRAFT_66482</name>
</gene>
<feature type="repeat" description="NHL" evidence="2">
    <location>
        <begin position="930"/>
        <end position="961"/>
    </location>
</feature>
<evidence type="ECO:0000256" key="1">
    <source>
        <dbReference type="ARBA" id="ARBA00022737"/>
    </source>
</evidence>
<dbReference type="InterPro" id="IPR001258">
    <property type="entry name" value="NHL_repeat"/>
</dbReference>
<dbReference type="Pfam" id="PF01436">
    <property type="entry name" value="NHL"/>
    <property type="match status" value="4"/>
</dbReference>
<dbReference type="EMBL" id="GG738862">
    <property type="protein sequence ID" value="EFC45612.1"/>
    <property type="molecule type" value="Genomic_DNA"/>
</dbReference>